<gene>
    <name evidence="2" type="ORF">OXX778_LOCUS21007</name>
</gene>
<evidence type="ECO:0000313" key="2">
    <source>
        <dbReference type="EMBL" id="CAF1098083.1"/>
    </source>
</evidence>
<name>A0A814NTB1_9BILA</name>
<dbReference type="Proteomes" id="UP000663879">
    <property type="component" value="Unassembled WGS sequence"/>
</dbReference>
<accession>A0A814NTB1</accession>
<dbReference type="AlphaFoldDB" id="A0A814NTB1"/>
<organism evidence="2 3">
    <name type="scientific">Brachionus calyciflorus</name>
    <dbReference type="NCBI Taxonomy" id="104777"/>
    <lineage>
        <taxon>Eukaryota</taxon>
        <taxon>Metazoa</taxon>
        <taxon>Spiralia</taxon>
        <taxon>Gnathifera</taxon>
        <taxon>Rotifera</taxon>
        <taxon>Eurotatoria</taxon>
        <taxon>Monogononta</taxon>
        <taxon>Pseudotrocha</taxon>
        <taxon>Ploima</taxon>
        <taxon>Brachionidae</taxon>
        <taxon>Brachionus</taxon>
    </lineage>
</organism>
<dbReference type="InterPro" id="IPR038717">
    <property type="entry name" value="Tc1-like_DDE_dom"/>
</dbReference>
<dbReference type="InterPro" id="IPR036397">
    <property type="entry name" value="RNaseH_sf"/>
</dbReference>
<feature type="domain" description="Tc1-like transposase DDE" evidence="1">
    <location>
        <begin position="23"/>
        <end position="80"/>
    </location>
</feature>
<keyword evidence="3" id="KW-1185">Reference proteome</keyword>
<proteinExistence type="predicted"/>
<dbReference type="EMBL" id="CAJNOC010007392">
    <property type="protein sequence ID" value="CAF1098083.1"/>
    <property type="molecule type" value="Genomic_DNA"/>
</dbReference>
<evidence type="ECO:0000259" key="1">
    <source>
        <dbReference type="Pfam" id="PF13358"/>
    </source>
</evidence>
<dbReference type="OrthoDB" id="6021633at2759"/>
<dbReference type="GO" id="GO:0003676">
    <property type="term" value="F:nucleic acid binding"/>
    <property type="evidence" value="ECO:0007669"/>
    <property type="project" value="InterPro"/>
</dbReference>
<dbReference type="InterPro" id="IPR012337">
    <property type="entry name" value="RNaseH-like_sf"/>
</dbReference>
<reference evidence="2" key="1">
    <citation type="submission" date="2021-02" db="EMBL/GenBank/DDBJ databases">
        <authorList>
            <person name="Nowell W R."/>
        </authorList>
    </citation>
    <scope>NUCLEOTIDE SEQUENCE</scope>
    <source>
        <strain evidence="2">Ploen Becks lab</strain>
    </source>
</reference>
<dbReference type="SUPFAM" id="SSF53098">
    <property type="entry name" value="Ribonuclease H-like"/>
    <property type="match status" value="1"/>
</dbReference>
<dbReference type="Gene3D" id="3.30.420.10">
    <property type="entry name" value="Ribonuclease H-like superfamily/Ribonuclease H"/>
    <property type="match status" value="1"/>
</dbReference>
<sequence length="97" mass="11357">MYNIILSEFLIPFGVVKFDFDFILHQDNDPKHKSRECLAFLERNSINWIRSPPRSPDLNPIELVWHELKTLIRKSCCSSEEEVIDIVIQIDGGWSNV</sequence>
<protein>
    <recommendedName>
        <fullName evidence="1">Tc1-like transposase DDE domain-containing protein</fullName>
    </recommendedName>
</protein>
<comment type="caution">
    <text evidence="2">The sequence shown here is derived from an EMBL/GenBank/DDBJ whole genome shotgun (WGS) entry which is preliminary data.</text>
</comment>
<evidence type="ECO:0000313" key="3">
    <source>
        <dbReference type="Proteomes" id="UP000663879"/>
    </source>
</evidence>
<dbReference type="Pfam" id="PF13358">
    <property type="entry name" value="DDE_3"/>
    <property type="match status" value="1"/>
</dbReference>